<accession>A0AAG5DN67</accession>
<dbReference type="EnsemblMetazoa" id="ENSAATROPT013996">
    <property type="protein sequence ID" value="ENSAATROPP012752"/>
    <property type="gene ID" value="ENSAATROPG011356"/>
</dbReference>
<evidence type="ECO:0000313" key="2">
    <source>
        <dbReference type="Proteomes" id="UP000075880"/>
    </source>
</evidence>
<organism evidence="1 2">
    <name type="scientific">Anopheles atroparvus</name>
    <name type="common">European mosquito</name>
    <dbReference type="NCBI Taxonomy" id="41427"/>
    <lineage>
        <taxon>Eukaryota</taxon>
        <taxon>Metazoa</taxon>
        <taxon>Ecdysozoa</taxon>
        <taxon>Arthropoda</taxon>
        <taxon>Hexapoda</taxon>
        <taxon>Insecta</taxon>
        <taxon>Pterygota</taxon>
        <taxon>Neoptera</taxon>
        <taxon>Endopterygota</taxon>
        <taxon>Diptera</taxon>
        <taxon>Nematocera</taxon>
        <taxon>Culicoidea</taxon>
        <taxon>Culicidae</taxon>
        <taxon>Anophelinae</taxon>
        <taxon>Anopheles</taxon>
    </lineage>
</organism>
<reference evidence="1" key="1">
    <citation type="submission" date="2024-04" db="UniProtKB">
        <authorList>
            <consortium name="EnsemblMetazoa"/>
        </authorList>
    </citation>
    <scope>IDENTIFICATION</scope>
    <source>
        <strain evidence="1">EBRO</strain>
    </source>
</reference>
<proteinExistence type="predicted"/>
<dbReference type="AlphaFoldDB" id="A0AAG5DN67"/>
<name>A0AAG5DN67_ANOAO</name>
<evidence type="ECO:0000313" key="1">
    <source>
        <dbReference type="EnsemblMetazoa" id="ENSAATROPP012752"/>
    </source>
</evidence>
<protein>
    <submittedName>
        <fullName evidence="1">Uncharacterized protein</fullName>
    </submittedName>
</protein>
<dbReference type="Proteomes" id="UP000075880">
    <property type="component" value="Unassembled WGS sequence"/>
</dbReference>
<sequence length="169" mass="17870">MVSPAGDITIATAAQFHYVLPFPSEFLTFLRQKTAYASSSLSFRASFGSVSTMPSMANFSTFLSNITLRALTVSAGGGGVGSGGTGFGTSSAEYHRKSVAALPAPSVLQYVLQQVRHGQLALDTDADRECDLDDSVRAGGLFGYTLDMRTCLSNWIAQSPCSIFPVPEP</sequence>
<keyword evidence="2" id="KW-1185">Reference proteome</keyword>